<accession>A0A6A5QXE7</accession>
<evidence type="ECO:0000259" key="1">
    <source>
        <dbReference type="Pfam" id="PF26528"/>
    </source>
</evidence>
<sequence>MTESLLKSLYHSYRHTSDIDAKGLYFSPTCMQICRAIPYFAATTREEIVQYLKDADHGKTAVEVDAKSKGVYTIRSLLPAEFEFSTPDVTAHIKLTPAELEQQARDKKWVGMCVDLWDEGPVGEGLLVKVQYWWREEDVVLGEERKEDVGGRGWRQCLHDIMYLGVRDGSEGGEGWR</sequence>
<keyword evidence="3" id="KW-1185">Reference proteome</keyword>
<organism evidence="2 3">
    <name type="scientific">Ampelomyces quisqualis</name>
    <name type="common">Powdery mildew agent</name>
    <dbReference type="NCBI Taxonomy" id="50730"/>
    <lineage>
        <taxon>Eukaryota</taxon>
        <taxon>Fungi</taxon>
        <taxon>Dikarya</taxon>
        <taxon>Ascomycota</taxon>
        <taxon>Pezizomycotina</taxon>
        <taxon>Dothideomycetes</taxon>
        <taxon>Pleosporomycetidae</taxon>
        <taxon>Pleosporales</taxon>
        <taxon>Pleosporineae</taxon>
        <taxon>Phaeosphaeriaceae</taxon>
        <taxon>Ampelomyces</taxon>
    </lineage>
</organism>
<dbReference type="EMBL" id="ML979133">
    <property type="protein sequence ID" value="KAF1919949.1"/>
    <property type="molecule type" value="Genomic_DNA"/>
</dbReference>
<dbReference type="InterPro" id="IPR058931">
    <property type="entry name" value="SnoaL_6"/>
</dbReference>
<evidence type="ECO:0000313" key="3">
    <source>
        <dbReference type="Proteomes" id="UP000800096"/>
    </source>
</evidence>
<gene>
    <name evidence="2" type="ORF">BDU57DRAFT_593651</name>
</gene>
<dbReference type="Proteomes" id="UP000800096">
    <property type="component" value="Unassembled WGS sequence"/>
</dbReference>
<dbReference type="AlphaFoldDB" id="A0A6A5QXE7"/>
<reference evidence="2" key="1">
    <citation type="journal article" date="2020" name="Stud. Mycol.">
        <title>101 Dothideomycetes genomes: a test case for predicting lifestyles and emergence of pathogens.</title>
        <authorList>
            <person name="Haridas S."/>
            <person name="Albert R."/>
            <person name="Binder M."/>
            <person name="Bloem J."/>
            <person name="Labutti K."/>
            <person name="Salamov A."/>
            <person name="Andreopoulos B."/>
            <person name="Baker S."/>
            <person name="Barry K."/>
            <person name="Bills G."/>
            <person name="Bluhm B."/>
            <person name="Cannon C."/>
            <person name="Castanera R."/>
            <person name="Culley D."/>
            <person name="Daum C."/>
            <person name="Ezra D."/>
            <person name="Gonzalez J."/>
            <person name="Henrissat B."/>
            <person name="Kuo A."/>
            <person name="Liang C."/>
            <person name="Lipzen A."/>
            <person name="Lutzoni F."/>
            <person name="Magnuson J."/>
            <person name="Mondo S."/>
            <person name="Nolan M."/>
            <person name="Ohm R."/>
            <person name="Pangilinan J."/>
            <person name="Park H.-J."/>
            <person name="Ramirez L."/>
            <person name="Alfaro M."/>
            <person name="Sun H."/>
            <person name="Tritt A."/>
            <person name="Yoshinaga Y."/>
            <person name="Zwiers L.-H."/>
            <person name="Turgeon B."/>
            <person name="Goodwin S."/>
            <person name="Spatafora J."/>
            <person name="Crous P."/>
            <person name="Grigoriev I."/>
        </authorList>
    </citation>
    <scope>NUCLEOTIDE SEQUENCE</scope>
    <source>
        <strain evidence="2">HMLAC05119</strain>
    </source>
</reference>
<feature type="domain" description="SnoaL-like" evidence="1">
    <location>
        <begin position="4"/>
        <end position="171"/>
    </location>
</feature>
<proteinExistence type="predicted"/>
<dbReference type="OrthoDB" id="5396546at2759"/>
<evidence type="ECO:0000313" key="2">
    <source>
        <dbReference type="EMBL" id="KAF1919949.1"/>
    </source>
</evidence>
<dbReference type="Pfam" id="PF26528">
    <property type="entry name" value="SnoaL_6"/>
    <property type="match status" value="1"/>
</dbReference>
<protein>
    <recommendedName>
        <fullName evidence="1">SnoaL-like domain-containing protein</fullName>
    </recommendedName>
</protein>
<name>A0A6A5QXE7_AMPQU</name>